<organism evidence="2 3">
    <name type="scientific">Knipowitschia caucasica</name>
    <name type="common">Caucasian dwarf goby</name>
    <name type="synonym">Pomatoschistus caucasicus</name>
    <dbReference type="NCBI Taxonomy" id="637954"/>
    <lineage>
        <taxon>Eukaryota</taxon>
        <taxon>Metazoa</taxon>
        <taxon>Chordata</taxon>
        <taxon>Craniata</taxon>
        <taxon>Vertebrata</taxon>
        <taxon>Euteleostomi</taxon>
        <taxon>Actinopterygii</taxon>
        <taxon>Neopterygii</taxon>
        <taxon>Teleostei</taxon>
        <taxon>Neoteleostei</taxon>
        <taxon>Acanthomorphata</taxon>
        <taxon>Gobiaria</taxon>
        <taxon>Gobiiformes</taxon>
        <taxon>Gobioidei</taxon>
        <taxon>Gobiidae</taxon>
        <taxon>Gobiinae</taxon>
        <taxon>Knipowitschia</taxon>
    </lineage>
</organism>
<reference evidence="2 3" key="1">
    <citation type="submission" date="2024-04" db="EMBL/GenBank/DDBJ databases">
        <authorList>
            <person name="Waldvogel A.-M."/>
            <person name="Schoenle A."/>
        </authorList>
    </citation>
    <scope>NUCLEOTIDE SEQUENCE [LARGE SCALE GENOMIC DNA]</scope>
</reference>
<evidence type="ECO:0000256" key="1">
    <source>
        <dbReference type="SAM" id="MobiDB-lite"/>
    </source>
</evidence>
<proteinExistence type="predicted"/>
<dbReference type="EMBL" id="OZ035824">
    <property type="protein sequence ID" value="CAL1593291.1"/>
    <property type="molecule type" value="Genomic_DNA"/>
</dbReference>
<feature type="region of interest" description="Disordered" evidence="1">
    <location>
        <begin position="1"/>
        <end position="44"/>
    </location>
</feature>
<name>A0AAV2KYG8_KNICA</name>
<accession>A0AAV2KYG8</accession>
<keyword evidence="3" id="KW-1185">Reference proteome</keyword>
<evidence type="ECO:0000313" key="2">
    <source>
        <dbReference type="EMBL" id="CAL1593291.1"/>
    </source>
</evidence>
<feature type="compositionally biased region" description="Polar residues" evidence="1">
    <location>
        <begin position="9"/>
        <end position="23"/>
    </location>
</feature>
<dbReference type="Proteomes" id="UP001497482">
    <property type="component" value="Chromosome 2"/>
</dbReference>
<evidence type="ECO:0000313" key="3">
    <source>
        <dbReference type="Proteomes" id="UP001497482"/>
    </source>
</evidence>
<gene>
    <name evidence="2" type="ORF">KC01_LOCUS22416</name>
</gene>
<sequence length="94" mass="10290">MAALFSAMKGSSPQTLQKPSSTIHHSRRIFSSRPSPDSHPDVPHLRRRACPPLVPSELLLLLPLLLLVAPALRTCQIPKMNFPPSSPLLSSVHL</sequence>
<protein>
    <submittedName>
        <fullName evidence="2">Uncharacterized protein</fullName>
    </submittedName>
</protein>
<dbReference type="AlphaFoldDB" id="A0AAV2KYG8"/>